<name>A0ABN9C099_9NEOB</name>
<protein>
    <submittedName>
        <fullName evidence="1">Uncharacterized protein</fullName>
    </submittedName>
</protein>
<feature type="non-terminal residue" evidence="1">
    <location>
        <position position="55"/>
    </location>
</feature>
<accession>A0ABN9C099</accession>
<evidence type="ECO:0000313" key="2">
    <source>
        <dbReference type="Proteomes" id="UP001162483"/>
    </source>
</evidence>
<proteinExistence type="predicted"/>
<dbReference type="Proteomes" id="UP001162483">
    <property type="component" value="Unassembled WGS sequence"/>
</dbReference>
<comment type="caution">
    <text evidence="1">The sequence shown here is derived from an EMBL/GenBank/DDBJ whole genome shotgun (WGS) entry which is preliminary data.</text>
</comment>
<organism evidence="1 2">
    <name type="scientific">Staurois parvus</name>
    <dbReference type="NCBI Taxonomy" id="386267"/>
    <lineage>
        <taxon>Eukaryota</taxon>
        <taxon>Metazoa</taxon>
        <taxon>Chordata</taxon>
        <taxon>Craniata</taxon>
        <taxon>Vertebrata</taxon>
        <taxon>Euteleostomi</taxon>
        <taxon>Amphibia</taxon>
        <taxon>Batrachia</taxon>
        <taxon>Anura</taxon>
        <taxon>Neobatrachia</taxon>
        <taxon>Ranoidea</taxon>
        <taxon>Ranidae</taxon>
        <taxon>Staurois</taxon>
    </lineage>
</organism>
<sequence length="55" mass="6130">MISPRLVIAYKPADSVVTSWNTDSKRKIFGRLEKFRSICLSVISVSPLGIFSITT</sequence>
<gene>
    <name evidence="1" type="ORF">SPARVUS_LOCUS3985150</name>
</gene>
<dbReference type="EMBL" id="CATNWA010006952">
    <property type="protein sequence ID" value="CAI9553102.1"/>
    <property type="molecule type" value="Genomic_DNA"/>
</dbReference>
<evidence type="ECO:0000313" key="1">
    <source>
        <dbReference type="EMBL" id="CAI9553102.1"/>
    </source>
</evidence>
<reference evidence="1" key="1">
    <citation type="submission" date="2023-05" db="EMBL/GenBank/DDBJ databases">
        <authorList>
            <person name="Stuckert A."/>
        </authorList>
    </citation>
    <scope>NUCLEOTIDE SEQUENCE</scope>
</reference>
<keyword evidence="2" id="KW-1185">Reference proteome</keyword>